<dbReference type="EMBL" id="BGPR01000090">
    <property type="protein sequence ID" value="GBL92901.1"/>
    <property type="molecule type" value="Genomic_DNA"/>
</dbReference>
<accession>A0A4Y2BKW3</accession>
<dbReference type="Proteomes" id="UP000499080">
    <property type="component" value="Unassembled WGS sequence"/>
</dbReference>
<reference evidence="1 2" key="1">
    <citation type="journal article" date="2019" name="Sci. Rep.">
        <title>Orb-weaving spider Araneus ventricosus genome elucidates the spidroin gene catalogue.</title>
        <authorList>
            <person name="Kono N."/>
            <person name="Nakamura H."/>
            <person name="Ohtoshi R."/>
            <person name="Moran D.A.P."/>
            <person name="Shinohara A."/>
            <person name="Yoshida Y."/>
            <person name="Fujiwara M."/>
            <person name="Mori M."/>
            <person name="Tomita M."/>
            <person name="Arakawa K."/>
        </authorList>
    </citation>
    <scope>NUCLEOTIDE SEQUENCE [LARGE SCALE GENOMIC DNA]</scope>
</reference>
<evidence type="ECO:0000313" key="1">
    <source>
        <dbReference type="EMBL" id="GBL92901.1"/>
    </source>
</evidence>
<comment type="caution">
    <text evidence="1">The sequence shown here is derived from an EMBL/GenBank/DDBJ whole genome shotgun (WGS) entry which is preliminary data.</text>
</comment>
<organism evidence="1 2">
    <name type="scientific">Araneus ventricosus</name>
    <name type="common">Orbweaver spider</name>
    <name type="synonym">Epeira ventricosa</name>
    <dbReference type="NCBI Taxonomy" id="182803"/>
    <lineage>
        <taxon>Eukaryota</taxon>
        <taxon>Metazoa</taxon>
        <taxon>Ecdysozoa</taxon>
        <taxon>Arthropoda</taxon>
        <taxon>Chelicerata</taxon>
        <taxon>Arachnida</taxon>
        <taxon>Araneae</taxon>
        <taxon>Araneomorphae</taxon>
        <taxon>Entelegynae</taxon>
        <taxon>Araneoidea</taxon>
        <taxon>Araneidae</taxon>
        <taxon>Araneus</taxon>
    </lineage>
</organism>
<name>A0A4Y2BKW3_ARAVE</name>
<gene>
    <name evidence="1" type="ORF">AVEN_54561_1</name>
</gene>
<proteinExistence type="predicted"/>
<evidence type="ECO:0000313" key="2">
    <source>
        <dbReference type="Proteomes" id="UP000499080"/>
    </source>
</evidence>
<sequence length="85" mass="9297">MPITRGNKYLPLTCLLLGHNSKASASSQFFVILLAQNVLSRSRQTTSLNLQEGVMDPFEAVLNGPAGRSCLLPPSRLSYGIKIFF</sequence>
<protein>
    <submittedName>
        <fullName evidence="1">Uncharacterized protein</fullName>
    </submittedName>
</protein>
<keyword evidence="2" id="KW-1185">Reference proteome</keyword>
<dbReference type="AlphaFoldDB" id="A0A4Y2BKW3"/>